<dbReference type="RefSeq" id="NP_818771.1">
    <property type="nucleotide sequence ID" value="NC_004690.1"/>
</dbReference>
<name>Q80LH2_NPVAH</name>
<organismHost>
    <name type="scientific">Adoxophyes honmai</name>
    <name type="common">Smaller tea tortrix moth</name>
    <dbReference type="NCBI Taxonomy" id="85585"/>
</organismHost>
<reference evidence="1 2" key="1">
    <citation type="journal article" date="2003" name="Virology">
        <title>Genome sequence and organization of a nucleopolyhedrovirus isolated from the smaller tea tortrix, Adoxophyes honmai.</title>
        <authorList>
            <person name="Nakai M."/>
            <person name="Goto C."/>
            <person name="Kang W."/>
            <person name="Shikata M."/>
            <person name="Luque T."/>
            <person name="Kunimi Y."/>
        </authorList>
    </citation>
    <scope>NUCLEOTIDE SEQUENCE [LARGE SCALE GENOMIC DNA]</scope>
    <source>
        <strain evidence="1 2">ADN001</strain>
    </source>
</reference>
<dbReference type="SUPFAM" id="SSF56747">
    <property type="entry name" value="Prim-pol domain"/>
    <property type="match status" value="1"/>
</dbReference>
<dbReference type="GO" id="GO:0003899">
    <property type="term" value="F:DNA-directed RNA polymerase activity"/>
    <property type="evidence" value="ECO:0007669"/>
    <property type="project" value="InterPro"/>
</dbReference>
<dbReference type="PIRSF" id="PIRSF016433">
    <property type="entry name" value="Viral_DNA_prim"/>
    <property type="match status" value="1"/>
</dbReference>
<dbReference type="Proteomes" id="UP000232720">
    <property type="component" value="Genome"/>
</dbReference>
<dbReference type="KEGG" id="vg:1485762"/>
<evidence type="ECO:0000313" key="1">
    <source>
        <dbReference type="EMBL" id="BAC67375.1"/>
    </source>
</evidence>
<dbReference type="InterPro" id="IPR002755">
    <property type="entry name" value="DNA_primase_S"/>
</dbReference>
<dbReference type="EMBL" id="AP006270">
    <property type="protein sequence ID" value="BAC67375.1"/>
    <property type="molecule type" value="Genomic_DNA"/>
</dbReference>
<accession>Q80LH2</accession>
<protein>
    <submittedName>
        <fullName evidence="1">Late expression factor 1</fullName>
    </submittedName>
</protein>
<dbReference type="InterPro" id="IPR016658">
    <property type="entry name" value="DNA_primase_LEF1"/>
</dbReference>
<dbReference type="GO" id="GO:0006269">
    <property type="term" value="P:DNA replication, synthesis of primer"/>
    <property type="evidence" value="ECO:0007669"/>
    <property type="project" value="InterPro"/>
</dbReference>
<proteinExistence type="predicted"/>
<sequence>MLKRTEIYSPNRVLKMWNSMSFNDARKYAFLTSNKTWLHPARHFTGDEDLYEFLIKNRIQEVHAKALDENGGREWVIDVDFNDKDDILLLKIEVAKQIFINFFGENIKHIMFTGNRGLHVWLRMDRFMMSANTKLRTNFYGIFAKPTEEIDYNKIVPGSFIYAVKEAIELDELKVWIDEHLKNYSLTQKILYLWPPVDAHIFCTLNQIRVPYSYHAAGRAYSKKLY</sequence>
<dbReference type="Pfam" id="PF01896">
    <property type="entry name" value="DNA_primase_S"/>
    <property type="match status" value="1"/>
</dbReference>
<organism evidence="1 2">
    <name type="scientific">Adoxophyes honmai nucleopolyhedrovirus</name>
    <dbReference type="NCBI Taxonomy" id="224399"/>
    <lineage>
        <taxon>Viruses</taxon>
        <taxon>Viruses incertae sedis</taxon>
        <taxon>Naldaviricetes</taxon>
        <taxon>Lefavirales</taxon>
        <taxon>Baculoviridae</taxon>
        <taxon>Alphabaculovirus</taxon>
        <taxon>Alphabaculovirus adhonmai</taxon>
    </lineage>
</organism>
<evidence type="ECO:0000313" key="2">
    <source>
        <dbReference type="Proteomes" id="UP000232720"/>
    </source>
</evidence>
<keyword evidence="2" id="KW-1185">Reference proteome</keyword>
<dbReference type="OrthoDB" id="18354at10239"/>
<dbReference type="GeneID" id="1485762"/>